<organism evidence="2 3">
    <name type="scientific">Nocardia africana</name>
    <dbReference type="NCBI Taxonomy" id="134964"/>
    <lineage>
        <taxon>Bacteria</taxon>
        <taxon>Bacillati</taxon>
        <taxon>Actinomycetota</taxon>
        <taxon>Actinomycetes</taxon>
        <taxon>Mycobacteriales</taxon>
        <taxon>Nocardiaceae</taxon>
        <taxon>Nocardia</taxon>
    </lineage>
</organism>
<dbReference type="AlphaFoldDB" id="A0A378WUC7"/>
<dbReference type="EMBL" id="UGRU01000001">
    <property type="protein sequence ID" value="SUA44940.1"/>
    <property type="molecule type" value="Genomic_DNA"/>
</dbReference>
<dbReference type="Proteomes" id="UP000255082">
    <property type="component" value="Unassembled WGS sequence"/>
</dbReference>
<protein>
    <recommendedName>
        <fullName evidence="4">Cbb3-type cytochrome oxidase, subunit 3</fullName>
    </recommendedName>
</protein>
<name>A0A378WUC7_9NOCA</name>
<reference evidence="2 3" key="1">
    <citation type="submission" date="2018-06" db="EMBL/GenBank/DDBJ databases">
        <authorList>
            <consortium name="Pathogen Informatics"/>
            <person name="Doyle S."/>
        </authorList>
    </citation>
    <scope>NUCLEOTIDE SEQUENCE [LARGE SCALE GENOMIC DNA]</scope>
    <source>
        <strain evidence="2 3">NCTC13184</strain>
    </source>
</reference>
<accession>A0A378WUC7</accession>
<proteinExistence type="predicted"/>
<dbReference type="RefSeq" id="WP_157126583.1">
    <property type="nucleotide sequence ID" value="NZ_JAJFOE010000001.1"/>
</dbReference>
<evidence type="ECO:0000313" key="2">
    <source>
        <dbReference type="EMBL" id="SUA44940.1"/>
    </source>
</evidence>
<evidence type="ECO:0000313" key="3">
    <source>
        <dbReference type="Proteomes" id="UP000255082"/>
    </source>
</evidence>
<feature type="region of interest" description="Disordered" evidence="1">
    <location>
        <begin position="26"/>
        <end position="47"/>
    </location>
</feature>
<sequence>METLIVLAIVAAILWSSWRFWSSGKYKADRPDPDLTQFRPDTSTEEE</sequence>
<evidence type="ECO:0000256" key="1">
    <source>
        <dbReference type="SAM" id="MobiDB-lite"/>
    </source>
</evidence>
<evidence type="ECO:0008006" key="4">
    <source>
        <dbReference type="Google" id="ProtNLM"/>
    </source>
</evidence>
<gene>
    <name evidence="2" type="ORF">NCTC13184_03462</name>
</gene>